<dbReference type="EMBL" id="CP012700">
    <property type="protein sequence ID" value="ALH80142.1"/>
    <property type="molecule type" value="Genomic_DNA"/>
</dbReference>
<accession>A0A0N9U4T6</accession>
<organism evidence="1 2">
    <name type="scientific">Sphingopyxis macrogoltabida</name>
    <name type="common">Sphingomonas macrogoltabidus</name>
    <dbReference type="NCBI Taxonomy" id="33050"/>
    <lineage>
        <taxon>Bacteria</taxon>
        <taxon>Pseudomonadati</taxon>
        <taxon>Pseudomonadota</taxon>
        <taxon>Alphaproteobacteria</taxon>
        <taxon>Sphingomonadales</taxon>
        <taxon>Sphingomonadaceae</taxon>
        <taxon>Sphingopyxis</taxon>
    </lineage>
</organism>
<protein>
    <submittedName>
        <fullName evidence="1">Uncharacterized protein</fullName>
    </submittedName>
</protein>
<gene>
    <name evidence="1" type="ORF">AN936_07125</name>
</gene>
<sequence>MQADVPGAPSIIKTNIQEMRAYRHLGNDAGLVQKIARIGETQFLNREGETLAVPIANCA</sequence>
<proteinExistence type="predicted"/>
<evidence type="ECO:0000313" key="1">
    <source>
        <dbReference type="EMBL" id="ALH80142.1"/>
    </source>
</evidence>
<dbReference type="AlphaFoldDB" id="A0A0N9U4T6"/>
<dbReference type="KEGG" id="smag:AN936_07125"/>
<reference evidence="1 2" key="1">
    <citation type="journal article" date="2015" name="Genome Announc.">
        <title>Complete Genome Sequence of Polypropylene Glycol- and Polyethylene Glycol-Degrading Sphingopyxis macrogoltabida Strain EY-1.</title>
        <authorList>
            <person name="Ohtsubo Y."/>
            <person name="Nagata Y."/>
            <person name="Numata M."/>
            <person name="Tsuchikane K."/>
            <person name="Hosoyama A."/>
            <person name="Yamazoe A."/>
            <person name="Tsuda M."/>
            <person name="Fujita N."/>
            <person name="Kawai F."/>
        </authorList>
    </citation>
    <scope>NUCLEOTIDE SEQUENCE [LARGE SCALE GENOMIC DNA]</scope>
    <source>
        <strain evidence="1 2">EY-1</strain>
    </source>
</reference>
<name>A0A0N9U4T6_SPHMC</name>
<evidence type="ECO:0000313" key="2">
    <source>
        <dbReference type="Proteomes" id="UP000058074"/>
    </source>
</evidence>
<dbReference type="Proteomes" id="UP000058074">
    <property type="component" value="Chromosome"/>
</dbReference>